<dbReference type="OrthoDB" id="7069202at2"/>
<reference evidence="3 4" key="1">
    <citation type="submission" date="2006-07" db="EMBL/GenBank/DDBJ databases">
        <title>Annotation of the draft genome assembly of Chlorobium ferroxidans DSM 13031.</title>
        <authorList>
            <consortium name="US DOE Joint Genome Institute (JGI-ORNL)"/>
            <person name="Larimer F."/>
            <person name="Land M."/>
            <person name="Hauser L."/>
        </authorList>
    </citation>
    <scope>NUCLEOTIDE SEQUENCE [LARGE SCALE GENOMIC DNA]</scope>
    <source>
        <strain evidence="3 4">DSM 13031</strain>
    </source>
</reference>
<comment type="similarity">
    <text evidence="1 2">Belongs to the phD/YefM antitoxin family.</text>
</comment>
<dbReference type="AlphaFoldDB" id="Q0YQ69"/>
<keyword evidence="4" id="KW-1185">Reference proteome</keyword>
<dbReference type="NCBIfam" id="TIGR01552">
    <property type="entry name" value="phd_fam"/>
    <property type="match status" value="1"/>
</dbReference>
<sequence length="96" mass="10290">MKNIRASSDIIPLGEFKAGISSCLKKVQATGHPLIITQNGRAAGVLLSPKEYDSLVYHKQFVASVEQGLAAAESGEVYGTEEVRKMLADKRASGKQ</sequence>
<dbReference type="SUPFAM" id="SSF143120">
    <property type="entry name" value="YefM-like"/>
    <property type="match status" value="1"/>
</dbReference>
<dbReference type="Proteomes" id="UP000004162">
    <property type="component" value="Unassembled WGS sequence"/>
</dbReference>
<dbReference type="InterPro" id="IPR036165">
    <property type="entry name" value="YefM-like_sf"/>
</dbReference>
<dbReference type="InterPro" id="IPR006442">
    <property type="entry name" value="Antitoxin_Phd/YefM"/>
</dbReference>
<proteinExistence type="inferred from homology"/>
<evidence type="ECO:0000313" key="3">
    <source>
        <dbReference type="EMBL" id="EAT58403.1"/>
    </source>
</evidence>
<accession>Q0YQ69</accession>
<comment type="function">
    <text evidence="2">Antitoxin component of a type II toxin-antitoxin (TA) system.</text>
</comment>
<protein>
    <recommendedName>
        <fullName evidence="2">Antitoxin</fullName>
    </recommendedName>
</protein>
<dbReference type="RefSeq" id="WP_006366937.1">
    <property type="nucleotide sequence ID" value="NZ_AASE01000020.1"/>
</dbReference>
<dbReference type="Pfam" id="PF02604">
    <property type="entry name" value="PhdYeFM_antitox"/>
    <property type="match status" value="1"/>
</dbReference>
<evidence type="ECO:0000256" key="1">
    <source>
        <dbReference type="ARBA" id="ARBA00009981"/>
    </source>
</evidence>
<evidence type="ECO:0000313" key="4">
    <source>
        <dbReference type="Proteomes" id="UP000004162"/>
    </source>
</evidence>
<gene>
    <name evidence="3" type="ORF">CferDRAFT_0342</name>
</gene>
<name>Q0YQ69_9CHLB</name>
<evidence type="ECO:0000256" key="2">
    <source>
        <dbReference type="RuleBase" id="RU362080"/>
    </source>
</evidence>
<reference evidence="3 4" key="2">
    <citation type="submission" date="2006-07" db="EMBL/GenBank/DDBJ databases">
        <title>Sequencing of the draft genome and assembly of Chlorobium ferroxidans DSM 13031.</title>
        <authorList>
            <consortium name="US DOE Joint Genome Institute (JGI-PGF)"/>
            <person name="Copeland A."/>
            <person name="Lucas S."/>
            <person name="Lapidus A."/>
            <person name="Barry K."/>
            <person name="Glavina del Rio T."/>
            <person name="Dalin E."/>
            <person name="Tice H."/>
            <person name="Bruce D."/>
            <person name="Pitluck S."/>
            <person name="Richardson P."/>
        </authorList>
    </citation>
    <scope>NUCLEOTIDE SEQUENCE [LARGE SCALE GENOMIC DNA]</scope>
    <source>
        <strain evidence="3 4">DSM 13031</strain>
    </source>
</reference>
<dbReference type="EMBL" id="AASE01000020">
    <property type="protein sequence ID" value="EAT58403.1"/>
    <property type="molecule type" value="Genomic_DNA"/>
</dbReference>
<comment type="caution">
    <text evidence="3">The sequence shown here is derived from an EMBL/GenBank/DDBJ whole genome shotgun (WGS) entry which is preliminary data.</text>
</comment>
<dbReference type="Gene3D" id="3.40.1620.10">
    <property type="entry name" value="YefM-like domain"/>
    <property type="match status" value="1"/>
</dbReference>
<organism evidence="3 4">
    <name type="scientific">Chlorobium ferrooxidans DSM 13031</name>
    <dbReference type="NCBI Taxonomy" id="377431"/>
    <lineage>
        <taxon>Bacteria</taxon>
        <taxon>Pseudomonadati</taxon>
        <taxon>Chlorobiota</taxon>
        <taxon>Chlorobiia</taxon>
        <taxon>Chlorobiales</taxon>
        <taxon>Chlorobiaceae</taxon>
        <taxon>Chlorobium/Pelodictyon group</taxon>
        <taxon>Chlorobium</taxon>
    </lineage>
</organism>